<feature type="transmembrane region" description="Helical" evidence="1">
    <location>
        <begin position="105"/>
        <end position="123"/>
    </location>
</feature>
<dbReference type="PANTHER" id="PTHR23028">
    <property type="entry name" value="ACETYLTRANSFERASE"/>
    <property type="match status" value="1"/>
</dbReference>
<feature type="transmembrane region" description="Helical" evidence="1">
    <location>
        <begin position="424"/>
        <end position="441"/>
    </location>
</feature>
<protein>
    <recommendedName>
        <fullName evidence="2">Acyltransferase 3 domain-containing protein</fullName>
    </recommendedName>
</protein>
<feature type="transmembrane region" description="Helical" evidence="1">
    <location>
        <begin position="370"/>
        <end position="390"/>
    </location>
</feature>
<keyword evidence="1" id="KW-1133">Transmembrane helix</keyword>
<keyword evidence="1" id="KW-0812">Transmembrane</keyword>
<feature type="transmembrane region" description="Helical" evidence="1">
    <location>
        <begin position="530"/>
        <end position="548"/>
    </location>
</feature>
<dbReference type="GO" id="GO:0016747">
    <property type="term" value="F:acyltransferase activity, transferring groups other than amino-acyl groups"/>
    <property type="evidence" value="ECO:0007669"/>
    <property type="project" value="InterPro"/>
</dbReference>
<dbReference type="EMBL" id="JAUJFL010000005">
    <property type="protein sequence ID" value="KAK2603360.1"/>
    <property type="molecule type" value="Genomic_DNA"/>
</dbReference>
<feature type="transmembrane region" description="Helical" evidence="1">
    <location>
        <begin position="199"/>
        <end position="218"/>
    </location>
</feature>
<dbReference type="InterPro" id="IPR002656">
    <property type="entry name" value="Acyl_transf_3_dom"/>
</dbReference>
<dbReference type="PANTHER" id="PTHR23028:SF134">
    <property type="entry name" value="PUTATIVE (AFU_ORTHOLOGUE AFUA_4G08520)-RELATED"/>
    <property type="match status" value="1"/>
</dbReference>
<evidence type="ECO:0000313" key="3">
    <source>
        <dbReference type="EMBL" id="KAK2603360.1"/>
    </source>
</evidence>
<proteinExistence type="predicted"/>
<accession>A0AAD9SBV0</accession>
<reference evidence="3" key="1">
    <citation type="submission" date="2023-06" db="EMBL/GenBank/DDBJ databases">
        <authorList>
            <person name="Noh H."/>
        </authorList>
    </citation>
    <scope>NUCLEOTIDE SEQUENCE</scope>
    <source>
        <strain evidence="3">DUCC20226</strain>
    </source>
</reference>
<gene>
    <name evidence="3" type="ORF">N8I77_009824</name>
</gene>
<keyword evidence="1" id="KW-0472">Membrane</keyword>
<keyword evidence="4" id="KW-1185">Reference proteome</keyword>
<name>A0AAD9SBV0_PHOAM</name>
<organism evidence="3 4">
    <name type="scientific">Phomopsis amygdali</name>
    <name type="common">Fusicoccum amygdali</name>
    <dbReference type="NCBI Taxonomy" id="1214568"/>
    <lineage>
        <taxon>Eukaryota</taxon>
        <taxon>Fungi</taxon>
        <taxon>Dikarya</taxon>
        <taxon>Ascomycota</taxon>
        <taxon>Pezizomycotina</taxon>
        <taxon>Sordariomycetes</taxon>
        <taxon>Sordariomycetidae</taxon>
        <taxon>Diaporthales</taxon>
        <taxon>Diaporthaceae</taxon>
        <taxon>Diaporthe</taxon>
    </lineage>
</organism>
<evidence type="ECO:0000313" key="4">
    <source>
        <dbReference type="Proteomes" id="UP001265746"/>
    </source>
</evidence>
<dbReference type="AlphaFoldDB" id="A0AAD9SBV0"/>
<evidence type="ECO:0000259" key="2">
    <source>
        <dbReference type="Pfam" id="PF01757"/>
    </source>
</evidence>
<evidence type="ECO:0000256" key="1">
    <source>
        <dbReference type="SAM" id="Phobius"/>
    </source>
</evidence>
<dbReference type="InterPro" id="IPR050879">
    <property type="entry name" value="Acyltransferase_3"/>
</dbReference>
<feature type="domain" description="Acyltransferase 3" evidence="2">
    <location>
        <begin position="100"/>
        <end position="489"/>
    </location>
</feature>
<comment type="caution">
    <text evidence="3">The sequence shown here is derived from an EMBL/GenBank/DDBJ whole genome shotgun (WGS) entry which is preliminary data.</text>
</comment>
<feature type="transmembrane region" description="Helical" evidence="1">
    <location>
        <begin position="157"/>
        <end position="178"/>
    </location>
</feature>
<feature type="transmembrane region" description="Helical" evidence="1">
    <location>
        <begin position="308"/>
        <end position="333"/>
    </location>
</feature>
<sequence>MVLNQILPALGISQGRYTRIMGTDFLPSWTIDANHVDKENGFEIKEKQPSMDVNQASQPRRVGVRQSVIVASRIILPSFISNRLYSRSRPKSTTPPRPTAYFDGLRGVAAFIVYIFHYSYLWFPILRNGYGSAESNHLFWQLPIIRVIHSGRASVSIFFLISGFVLSVKTISIIKASGSKLNSEKVLDSISGSVFRRPFRLYPSIVVQTAIIAVLARWPTLHQPIVDNNPATIPPTLRTASEQFWHWLSVLGGQFNPFQFAPGRTTQFPNPYDGHLWTIPVEWNGSMMIFLLMIALCRSKTWVRTSVLLFIIAWAFQLGFCDQAMFLAGPVLAELSLTWPPFHEYSLSDEENVNDGGAKFGQKHWKNYGLIHYLGHVTTIFWFLLGCHLCSWPESLGAQSTGYQTLAAKYTPAPYHGNETMTQFFWLSLGGILIMLALMYSPPIRQNGNDEPLLQRLFTNRFASYLGDLSYSMYLCHSSVNEIVGMRYLRPAWYAWMDADKEAQSLVQQNQLDAAQVIWDEANARYMRRWVMGAFVNTFVLFWVSDLFNRAVDARSVRFTKKVSEWAKKKY</sequence>
<feature type="transmembrane region" description="Helical" evidence="1">
    <location>
        <begin position="276"/>
        <end position="296"/>
    </location>
</feature>
<dbReference type="Proteomes" id="UP001265746">
    <property type="component" value="Unassembled WGS sequence"/>
</dbReference>
<dbReference type="Pfam" id="PF01757">
    <property type="entry name" value="Acyl_transf_3"/>
    <property type="match status" value="1"/>
</dbReference>